<feature type="binding site" evidence="11">
    <location>
        <position position="283"/>
    </location>
    <ligand>
        <name>Zn(2+)</name>
        <dbReference type="ChEBI" id="CHEBI:29105"/>
        <label>2</label>
        <note>catalytic</note>
    </ligand>
</feature>
<dbReference type="InterPro" id="IPR001818">
    <property type="entry name" value="Pept_M10_metallopeptidase"/>
</dbReference>
<dbReference type="Pfam" id="PF01471">
    <property type="entry name" value="PG_binding_1"/>
    <property type="match status" value="1"/>
</dbReference>
<feature type="short sequence motif" description="Cysteine switch" evidence="12">
    <location>
        <begin position="126"/>
        <end position="133"/>
    </location>
</feature>
<keyword evidence="8" id="KW-0865">Zymogen</keyword>
<organism evidence="16 17">
    <name type="scientific">Kalanchoe fedtschenkoi</name>
    <name type="common">Lavender scallops</name>
    <name type="synonym">South American air plant</name>
    <dbReference type="NCBI Taxonomy" id="63787"/>
    <lineage>
        <taxon>Eukaryota</taxon>
        <taxon>Viridiplantae</taxon>
        <taxon>Streptophyta</taxon>
        <taxon>Embryophyta</taxon>
        <taxon>Tracheophyta</taxon>
        <taxon>Spermatophyta</taxon>
        <taxon>Magnoliopsida</taxon>
        <taxon>eudicotyledons</taxon>
        <taxon>Gunneridae</taxon>
        <taxon>Pentapetalae</taxon>
        <taxon>Saxifragales</taxon>
        <taxon>Crassulaceae</taxon>
        <taxon>Kalanchoe</taxon>
    </lineage>
</organism>
<evidence type="ECO:0000256" key="4">
    <source>
        <dbReference type="ARBA" id="ARBA00022729"/>
    </source>
</evidence>
<feature type="binding site" evidence="11">
    <location>
        <position position="217"/>
    </location>
    <ligand>
        <name>Ca(2+)</name>
        <dbReference type="ChEBI" id="CHEBI:29108"/>
        <label>2</label>
    </ligand>
</feature>
<dbReference type="InterPro" id="IPR006026">
    <property type="entry name" value="Peptidase_Metallo"/>
</dbReference>
<evidence type="ECO:0000313" key="16">
    <source>
        <dbReference type="EnsemblPlants" id="Kaladp0043s0091.1.v1.1"/>
    </source>
</evidence>
<feature type="binding site" evidence="11">
    <location>
        <position position="257"/>
    </location>
    <ligand>
        <name>Ca(2+)</name>
        <dbReference type="ChEBI" id="CHEBI:29108"/>
        <label>1</label>
    </ligand>
</feature>
<dbReference type="InterPro" id="IPR036365">
    <property type="entry name" value="PGBD-like_sf"/>
</dbReference>
<feature type="binding site" evidence="11">
    <location>
        <position position="235"/>
    </location>
    <ligand>
        <name>Ca(2+)</name>
        <dbReference type="ChEBI" id="CHEBI:29108"/>
        <label>3</label>
    </ligand>
</feature>
<dbReference type="PANTHER" id="PTHR10201:SF272">
    <property type="entry name" value="METALLOENDOPROTEINASE 5-MMP"/>
    <property type="match status" value="1"/>
</dbReference>
<dbReference type="EnsemblPlants" id="Kaladp0043s0091.1.v1.1">
    <property type="protein sequence ID" value="Kaladp0043s0091.1.v1.1"/>
    <property type="gene ID" value="Kaladp0043s0091.v1.1"/>
</dbReference>
<feature type="compositionally biased region" description="Polar residues" evidence="13">
    <location>
        <begin position="326"/>
        <end position="339"/>
    </location>
</feature>
<accession>A0A7N0TSF7</accession>
<keyword evidence="6 11" id="KW-0862">Zinc</keyword>
<evidence type="ECO:0000256" key="10">
    <source>
        <dbReference type="PIRSR" id="PIRSR621190-1"/>
    </source>
</evidence>
<dbReference type="SUPFAM" id="SSF55486">
    <property type="entry name" value="Metalloproteases ('zincins'), catalytic domain"/>
    <property type="match status" value="1"/>
</dbReference>
<keyword evidence="7" id="KW-0482">Metalloprotease</keyword>
<feature type="binding site" evidence="11">
    <location>
        <position position="257"/>
    </location>
    <ligand>
        <name>Ca(2+)</name>
        <dbReference type="ChEBI" id="CHEBI:29108"/>
        <label>3</label>
    </ligand>
</feature>
<evidence type="ECO:0000256" key="13">
    <source>
        <dbReference type="SAM" id="MobiDB-lite"/>
    </source>
</evidence>
<feature type="binding site" description="in inhibited form" evidence="11">
    <location>
        <position position="128"/>
    </location>
    <ligand>
        <name>Zn(2+)</name>
        <dbReference type="ChEBI" id="CHEBI:29105"/>
        <label>2</label>
        <note>catalytic</note>
    </ligand>
</feature>
<evidence type="ECO:0000256" key="11">
    <source>
        <dbReference type="PIRSR" id="PIRSR621190-2"/>
    </source>
</evidence>
<dbReference type="FunFam" id="3.40.390.10:FF:000018">
    <property type="entry name" value="Metalloendoproteinase 1"/>
    <property type="match status" value="1"/>
</dbReference>
<feature type="region of interest" description="Disordered" evidence="13">
    <location>
        <begin position="325"/>
        <end position="348"/>
    </location>
</feature>
<dbReference type="Gramene" id="Kaladp0043s0091.1.v1.1">
    <property type="protein sequence ID" value="Kaladp0043s0091.1.v1.1"/>
    <property type="gene ID" value="Kaladp0043s0091.v1.1"/>
</dbReference>
<evidence type="ECO:0000256" key="9">
    <source>
        <dbReference type="ARBA" id="ARBA00023180"/>
    </source>
</evidence>
<evidence type="ECO:0000259" key="15">
    <source>
        <dbReference type="SMART" id="SM00235"/>
    </source>
</evidence>
<feature type="chain" id="PRO_5029746349" description="Peptidase metallopeptidase domain-containing protein" evidence="14">
    <location>
        <begin position="24"/>
        <end position="368"/>
    </location>
</feature>
<dbReference type="PRINTS" id="PR00138">
    <property type="entry name" value="MATRIXIN"/>
</dbReference>
<dbReference type="CDD" id="cd04278">
    <property type="entry name" value="ZnMc_MMP"/>
    <property type="match status" value="1"/>
</dbReference>
<evidence type="ECO:0000256" key="14">
    <source>
        <dbReference type="SAM" id="SignalP"/>
    </source>
</evidence>
<feature type="binding site" evidence="11">
    <location>
        <position position="227"/>
    </location>
    <ligand>
        <name>Zn(2+)</name>
        <dbReference type="ChEBI" id="CHEBI:29105"/>
        <label>1</label>
    </ligand>
</feature>
<feature type="signal peptide" evidence="14">
    <location>
        <begin position="1"/>
        <end position="23"/>
    </location>
</feature>
<dbReference type="Gene3D" id="3.40.390.10">
    <property type="entry name" value="Collagenase (Catalytic Domain)"/>
    <property type="match status" value="1"/>
</dbReference>
<dbReference type="Pfam" id="PF00413">
    <property type="entry name" value="Peptidase_M10"/>
    <property type="match status" value="1"/>
</dbReference>
<feature type="binding site" evidence="11">
    <location>
        <position position="254"/>
    </location>
    <ligand>
        <name>Ca(2+)</name>
        <dbReference type="ChEBI" id="CHEBI:29108"/>
        <label>3</label>
    </ligand>
</feature>
<keyword evidence="11" id="KW-0106">Calcium</keyword>
<proteinExistence type="inferred from homology"/>
<dbReference type="GO" id="GO:0008270">
    <property type="term" value="F:zinc ion binding"/>
    <property type="evidence" value="ECO:0007669"/>
    <property type="project" value="InterPro"/>
</dbReference>
<evidence type="ECO:0000256" key="8">
    <source>
        <dbReference type="ARBA" id="ARBA00023145"/>
    </source>
</evidence>
<evidence type="ECO:0000256" key="1">
    <source>
        <dbReference type="ARBA" id="ARBA00009614"/>
    </source>
</evidence>
<evidence type="ECO:0000256" key="3">
    <source>
        <dbReference type="ARBA" id="ARBA00022723"/>
    </source>
</evidence>
<keyword evidence="5" id="KW-0378">Hydrolase</keyword>
<dbReference type="OMA" id="TEESAIM"/>
<comment type="cofactor">
    <cofactor evidence="11">
        <name>Zn(2+)</name>
        <dbReference type="ChEBI" id="CHEBI:29105"/>
    </cofactor>
    <text evidence="11">Binds 2 Zn(2+) ions per subunit.</text>
</comment>
<feature type="binding site" evidence="11">
    <location>
        <position position="279"/>
    </location>
    <ligand>
        <name>Zn(2+)</name>
        <dbReference type="ChEBI" id="CHEBI:29105"/>
        <label>2</label>
        <note>catalytic</note>
    </ligand>
</feature>
<dbReference type="InterPro" id="IPR002477">
    <property type="entry name" value="Peptidoglycan-bd-like"/>
</dbReference>
<feature type="binding site" evidence="11">
    <location>
        <position position="252"/>
    </location>
    <ligand>
        <name>Zn(2+)</name>
        <dbReference type="ChEBI" id="CHEBI:29105"/>
        <label>1</label>
    </ligand>
</feature>
<dbReference type="InterPro" id="IPR024079">
    <property type="entry name" value="MetalloPept_cat_dom_sf"/>
</dbReference>
<evidence type="ECO:0000256" key="2">
    <source>
        <dbReference type="ARBA" id="ARBA00022670"/>
    </source>
</evidence>
<name>A0A7N0TSF7_KALFE</name>
<keyword evidence="9" id="KW-0325">Glycoprotein</keyword>
<dbReference type="AlphaFoldDB" id="A0A7N0TSF7"/>
<evidence type="ECO:0000313" key="17">
    <source>
        <dbReference type="Proteomes" id="UP000594263"/>
    </source>
</evidence>
<sequence length="368" mass="40382">MKQLRSLLLSLVIISLSQTTSHAIAHYFPNISALPPPSQLPNITTDNLWSRFRNLSGCHLGDSVLGLATLKSYLFRFGYITNASAETFTDDFDSDLESAVKFYQLNFNLNVSGVLDDVTLRQIQQPRCGNVDVINGTSSMRKNGSTTTTNRLSAVAHYSFFPNAPRWPEDRRDLNYAFLPANQLTESAKEVFARAFEKWAAVIPVTFTRIETYAAADIRIGFFTTDHGDGEPFDGVLGVLAHAFSPTNGRFHLDGDEYWVDGATAADPTAFDLESVAVHEIGHLLGLGHSSVEEAIMYPSISGGVRKVELAADDVEGVQVLYGSRVETNGSTPTSQQTERNGEEGNRTRGAHLMGMSLILAIGWWITL</sequence>
<comment type="similarity">
    <text evidence="1">Belongs to the peptidase M10A family. Matrix metalloproteinases (MMPs) subfamily.</text>
</comment>
<feature type="binding site" evidence="11">
    <location>
        <position position="297"/>
    </location>
    <ligand>
        <name>Zn(2+)</name>
        <dbReference type="ChEBI" id="CHEBI:29105"/>
        <label>2</label>
        <note>catalytic</note>
    </ligand>
</feature>
<protein>
    <recommendedName>
        <fullName evidence="15">Peptidase metallopeptidase domain-containing protein</fullName>
    </recommendedName>
</protein>
<keyword evidence="3 11" id="KW-0479">Metal-binding</keyword>
<feature type="binding site" evidence="11">
    <location>
        <position position="234"/>
    </location>
    <ligand>
        <name>Ca(2+)</name>
        <dbReference type="ChEBI" id="CHEBI:29108"/>
        <label>3</label>
    </ligand>
</feature>
<keyword evidence="4 14" id="KW-0732">Signal</keyword>
<feature type="active site" evidence="10">
    <location>
        <position position="280"/>
    </location>
</feature>
<dbReference type="GO" id="GO:0031012">
    <property type="term" value="C:extracellular matrix"/>
    <property type="evidence" value="ECO:0007669"/>
    <property type="project" value="InterPro"/>
</dbReference>
<dbReference type="SUPFAM" id="SSF47090">
    <property type="entry name" value="PGBD-like"/>
    <property type="match status" value="1"/>
</dbReference>
<dbReference type="SMART" id="SM00235">
    <property type="entry name" value="ZnMc"/>
    <property type="match status" value="1"/>
</dbReference>
<dbReference type="Proteomes" id="UP000594263">
    <property type="component" value="Unplaced"/>
</dbReference>
<evidence type="ECO:0000256" key="6">
    <source>
        <dbReference type="ARBA" id="ARBA00022833"/>
    </source>
</evidence>
<reference evidence="16" key="1">
    <citation type="submission" date="2021-01" db="UniProtKB">
        <authorList>
            <consortium name="EnsemblPlants"/>
        </authorList>
    </citation>
    <scope>IDENTIFICATION</scope>
</reference>
<evidence type="ECO:0000256" key="5">
    <source>
        <dbReference type="ARBA" id="ARBA00022801"/>
    </source>
</evidence>
<comment type="cofactor">
    <cofactor evidence="11">
        <name>Ca(2+)</name>
        <dbReference type="ChEBI" id="CHEBI:29108"/>
    </cofactor>
    <text evidence="11">Can bind about 5 Ca(2+) ions per subunit.</text>
</comment>
<dbReference type="InterPro" id="IPR021190">
    <property type="entry name" value="Pept_M10A"/>
</dbReference>
<dbReference type="GO" id="GO:0004222">
    <property type="term" value="F:metalloendopeptidase activity"/>
    <property type="evidence" value="ECO:0007669"/>
    <property type="project" value="InterPro"/>
</dbReference>
<feature type="binding site" evidence="11">
    <location>
        <position position="289"/>
    </location>
    <ligand>
        <name>Zn(2+)</name>
        <dbReference type="ChEBI" id="CHEBI:29105"/>
        <label>2</label>
        <note>catalytic</note>
    </ligand>
</feature>
<evidence type="ECO:0000256" key="7">
    <source>
        <dbReference type="ARBA" id="ARBA00023049"/>
    </source>
</evidence>
<keyword evidence="17" id="KW-1185">Reference proteome</keyword>
<dbReference type="GO" id="GO:0006508">
    <property type="term" value="P:proteolysis"/>
    <property type="evidence" value="ECO:0007669"/>
    <property type="project" value="UniProtKB-KW"/>
</dbReference>
<dbReference type="GO" id="GO:0030198">
    <property type="term" value="P:extracellular matrix organization"/>
    <property type="evidence" value="ECO:0007669"/>
    <property type="project" value="TreeGrafter"/>
</dbReference>
<feature type="binding site" evidence="11">
    <location>
        <position position="229"/>
    </location>
    <ligand>
        <name>Zn(2+)</name>
        <dbReference type="ChEBI" id="CHEBI:29105"/>
        <label>1</label>
    </ligand>
</feature>
<dbReference type="GO" id="GO:0030574">
    <property type="term" value="P:collagen catabolic process"/>
    <property type="evidence" value="ECO:0007669"/>
    <property type="project" value="TreeGrafter"/>
</dbReference>
<feature type="domain" description="Peptidase metallopeptidase" evidence="15">
    <location>
        <begin position="163"/>
        <end position="324"/>
    </location>
</feature>
<keyword evidence="2" id="KW-0645">Protease</keyword>
<dbReference type="InterPro" id="IPR033739">
    <property type="entry name" value="M10A_MMP"/>
</dbReference>
<feature type="binding site" evidence="11">
    <location>
        <position position="242"/>
    </location>
    <ligand>
        <name>Zn(2+)</name>
        <dbReference type="ChEBI" id="CHEBI:29105"/>
        <label>1</label>
    </ligand>
</feature>
<dbReference type="PANTHER" id="PTHR10201">
    <property type="entry name" value="MATRIX METALLOPROTEINASE"/>
    <property type="match status" value="1"/>
</dbReference>
<evidence type="ECO:0000256" key="12">
    <source>
        <dbReference type="PIRSR" id="PIRSR621190-5"/>
    </source>
</evidence>